<dbReference type="Proteomes" id="UP001215598">
    <property type="component" value="Unassembled WGS sequence"/>
</dbReference>
<keyword evidence="1" id="KW-0732">Signal</keyword>
<name>A0AAD7I5V1_9AGAR</name>
<sequence length="92" mass="10794">MQRGYGVLWYTFSWLSSLVQVREGVCTYGFDSLCPDGWKYCQFFGLHPMLKPVELFYSNSQEEDYHGCGVRYSTPPKCRHVGNRWQSHRTTS</sequence>
<evidence type="ECO:0000313" key="2">
    <source>
        <dbReference type="EMBL" id="KAJ7734813.1"/>
    </source>
</evidence>
<dbReference type="EMBL" id="JARKIB010000130">
    <property type="protein sequence ID" value="KAJ7734813.1"/>
    <property type="molecule type" value="Genomic_DNA"/>
</dbReference>
<evidence type="ECO:0000256" key="1">
    <source>
        <dbReference type="SAM" id="SignalP"/>
    </source>
</evidence>
<accession>A0AAD7I5V1</accession>
<dbReference type="AlphaFoldDB" id="A0AAD7I5V1"/>
<organism evidence="2 3">
    <name type="scientific">Mycena metata</name>
    <dbReference type="NCBI Taxonomy" id="1033252"/>
    <lineage>
        <taxon>Eukaryota</taxon>
        <taxon>Fungi</taxon>
        <taxon>Dikarya</taxon>
        <taxon>Basidiomycota</taxon>
        <taxon>Agaricomycotina</taxon>
        <taxon>Agaricomycetes</taxon>
        <taxon>Agaricomycetidae</taxon>
        <taxon>Agaricales</taxon>
        <taxon>Marasmiineae</taxon>
        <taxon>Mycenaceae</taxon>
        <taxon>Mycena</taxon>
    </lineage>
</organism>
<feature type="chain" id="PRO_5042108886" evidence="1">
    <location>
        <begin position="25"/>
        <end position="92"/>
    </location>
</feature>
<protein>
    <submittedName>
        <fullName evidence="2">Uncharacterized protein</fullName>
    </submittedName>
</protein>
<feature type="signal peptide" evidence="1">
    <location>
        <begin position="1"/>
        <end position="24"/>
    </location>
</feature>
<proteinExistence type="predicted"/>
<keyword evidence="3" id="KW-1185">Reference proteome</keyword>
<gene>
    <name evidence="2" type="ORF">B0H16DRAFT_1577298</name>
</gene>
<reference evidence="2" key="1">
    <citation type="submission" date="2023-03" db="EMBL/GenBank/DDBJ databases">
        <title>Massive genome expansion in bonnet fungi (Mycena s.s.) driven by repeated elements and novel gene families across ecological guilds.</title>
        <authorList>
            <consortium name="Lawrence Berkeley National Laboratory"/>
            <person name="Harder C.B."/>
            <person name="Miyauchi S."/>
            <person name="Viragh M."/>
            <person name="Kuo A."/>
            <person name="Thoen E."/>
            <person name="Andreopoulos B."/>
            <person name="Lu D."/>
            <person name="Skrede I."/>
            <person name="Drula E."/>
            <person name="Henrissat B."/>
            <person name="Morin E."/>
            <person name="Kohler A."/>
            <person name="Barry K."/>
            <person name="LaButti K."/>
            <person name="Morin E."/>
            <person name="Salamov A."/>
            <person name="Lipzen A."/>
            <person name="Mereny Z."/>
            <person name="Hegedus B."/>
            <person name="Baldrian P."/>
            <person name="Stursova M."/>
            <person name="Weitz H."/>
            <person name="Taylor A."/>
            <person name="Grigoriev I.V."/>
            <person name="Nagy L.G."/>
            <person name="Martin F."/>
            <person name="Kauserud H."/>
        </authorList>
    </citation>
    <scope>NUCLEOTIDE SEQUENCE</scope>
    <source>
        <strain evidence="2">CBHHK182m</strain>
    </source>
</reference>
<comment type="caution">
    <text evidence="2">The sequence shown here is derived from an EMBL/GenBank/DDBJ whole genome shotgun (WGS) entry which is preliminary data.</text>
</comment>
<evidence type="ECO:0000313" key="3">
    <source>
        <dbReference type="Proteomes" id="UP001215598"/>
    </source>
</evidence>